<dbReference type="Pfam" id="PF00005">
    <property type="entry name" value="ABC_tran"/>
    <property type="match status" value="1"/>
</dbReference>
<evidence type="ECO:0000256" key="3">
    <source>
        <dbReference type="ARBA" id="ARBA00022840"/>
    </source>
</evidence>
<evidence type="ECO:0000313" key="5">
    <source>
        <dbReference type="EMBL" id="MPM76770.1"/>
    </source>
</evidence>
<dbReference type="InterPro" id="IPR050166">
    <property type="entry name" value="ABC_transporter_ATP-bind"/>
</dbReference>
<evidence type="ECO:0000256" key="2">
    <source>
        <dbReference type="ARBA" id="ARBA00022741"/>
    </source>
</evidence>
<evidence type="ECO:0000259" key="4">
    <source>
        <dbReference type="PROSITE" id="PS50893"/>
    </source>
</evidence>
<dbReference type="GO" id="GO:0005524">
    <property type="term" value="F:ATP binding"/>
    <property type="evidence" value="ECO:0007669"/>
    <property type="project" value="UniProtKB-KW"/>
</dbReference>
<dbReference type="PROSITE" id="PS50893">
    <property type="entry name" value="ABC_TRANSPORTER_2"/>
    <property type="match status" value="1"/>
</dbReference>
<keyword evidence="3 5" id="KW-0067">ATP-binding</keyword>
<accession>A0A645CIJ3</accession>
<dbReference type="EMBL" id="VSSQ01027491">
    <property type="protein sequence ID" value="MPM76770.1"/>
    <property type="molecule type" value="Genomic_DNA"/>
</dbReference>
<dbReference type="SMART" id="SM00382">
    <property type="entry name" value="AAA"/>
    <property type="match status" value="1"/>
</dbReference>
<evidence type="ECO:0000256" key="1">
    <source>
        <dbReference type="ARBA" id="ARBA00022448"/>
    </source>
</evidence>
<dbReference type="GO" id="GO:0016887">
    <property type="term" value="F:ATP hydrolysis activity"/>
    <property type="evidence" value="ECO:0007669"/>
    <property type="project" value="InterPro"/>
</dbReference>
<keyword evidence="1" id="KW-0813">Transport</keyword>
<dbReference type="PROSITE" id="PS00211">
    <property type="entry name" value="ABC_TRANSPORTER_1"/>
    <property type="match status" value="1"/>
</dbReference>
<dbReference type="PANTHER" id="PTHR42788">
    <property type="entry name" value="TAURINE IMPORT ATP-BINDING PROTEIN-RELATED"/>
    <property type="match status" value="1"/>
</dbReference>
<reference evidence="5" key="1">
    <citation type="submission" date="2019-08" db="EMBL/GenBank/DDBJ databases">
        <authorList>
            <person name="Kucharzyk K."/>
            <person name="Murdoch R.W."/>
            <person name="Higgins S."/>
            <person name="Loffler F."/>
        </authorList>
    </citation>
    <scope>NUCLEOTIDE SEQUENCE</scope>
</reference>
<dbReference type="InterPro" id="IPR003439">
    <property type="entry name" value="ABC_transporter-like_ATP-bd"/>
</dbReference>
<keyword evidence="2" id="KW-0547">Nucleotide-binding</keyword>
<dbReference type="PANTHER" id="PTHR42788:SF2">
    <property type="entry name" value="ABC TRANSPORTER ATP-BINDING PROTEIN"/>
    <property type="match status" value="1"/>
</dbReference>
<feature type="domain" description="ABC transporter" evidence="4">
    <location>
        <begin position="2"/>
        <end position="226"/>
    </location>
</feature>
<dbReference type="SUPFAM" id="SSF52540">
    <property type="entry name" value="P-loop containing nucleoside triphosphate hydrolases"/>
    <property type="match status" value="1"/>
</dbReference>
<name>A0A645CIJ3_9ZZZZ</name>
<comment type="caution">
    <text evidence="5">The sequence shown here is derived from an EMBL/GenBank/DDBJ whole genome shotgun (WGS) entry which is preliminary data.</text>
</comment>
<dbReference type="InterPro" id="IPR003593">
    <property type="entry name" value="AAA+_ATPase"/>
</dbReference>
<dbReference type="AlphaFoldDB" id="A0A645CIJ3"/>
<proteinExistence type="predicted"/>
<dbReference type="InterPro" id="IPR027417">
    <property type="entry name" value="P-loop_NTPase"/>
</dbReference>
<dbReference type="Gene3D" id="3.40.50.300">
    <property type="entry name" value="P-loop containing nucleotide triphosphate hydrolases"/>
    <property type="match status" value="1"/>
</dbReference>
<organism evidence="5">
    <name type="scientific">bioreactor metagenome</name>
    <dbReference type="NCBI Taxonomy" id="1076179"/>
    <lineage>
        <taxon>unclassified sequences</taxon>
        <taxon>metagenomes</taxon>
        <taxon>ecological metagenomes</taxon>
    </lineage>
</organism>
<protein>
    <submittedName>
        <fullName evidence="5">Taurine import ATP-binding protein TauB</fullName>
    </submittedName>
</protein>
<sequence>MIEIEKLMFAYANEIKVINNLSIIVRQGEIVSFLGKSGCGKSTLLNLISGLLPIQEGSIEISNSEISYLTQKPTLLSYRNSYENALLGLELKNNTNTKSRTEIENLFSLFGLKDATLKHPNELSGGMKQRVGIIQSILVDADIYLLDEPFTAIDRNTLMDIENHLWNLFKTNGSTAILVNHDLEQAVSFSDRIIMLSSNPGTIVYDQTFPSDFIKLRPSERKNSLHYSEYLFEVVKRFSEL</sequence>
<dbReference type="InterPro" id="IPR017871">
    <property type="entry name" value="ABC_transporter-like_CS"/>
</dbReference>
<gene>
    <name evidence="5" type="primary">tauB_14</name>
    <name evidence="5" type="ORF">SDC9_123769</name>
</gene>